<dbReference type="RefSeq" id="XP_070860130.1">
    <property type="nucleotide sequence ID" value="XM_071000419.1"/>
</dbReference>
<keyword evidence="3" id="KW-1185">Reference proteome</keyword>
<sequence>MKFSPMMCFCLSWSCLKNNMENDESDELVAPASISASMSVDPTSISASTSVEPTSILASMSTEPTAISDPKPTNPDDPYYLSKRGYGAWHLDGGGIKVYSERYGNPAASNPVSGPYVNPTASKPVPEQYANPAASKPVPEQYVNPAAFKPVFHAYLDKDHKAVTIYSNNLDQESASENNLAPFQIFRALCFQKSIHYKTMELVNMDVNDPTTRKFIRNYRKSNRLGSDRKIEVTPSHEDWKMFTSIFYYDHAVQMISWLEIDKITIEQQKREIQRPGHPSAVVEVMMFSFKQSVPEDKNIAIDPIDQHAAELAAEDNLKAAIKSAEDVSGADFKTVLDAMAADSGLSPDDSEMTNLKESGSEDDFEFPSESAMPSS</sequence>
<dbReference type="EMBL" id="JABSNW010000003">
    <property type="protein sequence ID" value="KAL2888950.1"/>
    <property type="molecule type" value="Genomic_DNA"/>
</dbReference>
<gene>
    <name evidence="2" type="ORF">HOO65_030451</name>
</gene>
<organism evidence="2 3">
    <name type="scientific">Ceratocystis lukuohia</name>
    <dbReference type="NCBI Taxonomy" id="2019550"/>
    <lineage>
        <taxon>Eukaryota</taxon>
        <taxon>Fungi</taxon>
        <taxon>Dikarya</taxon>
        <taxon>Ascomycota</taxon>
        <taxon>Pezizomycotina</taxon>
        <taxon>Sordariomycetes</taxon>
        <taxon>Hypocreomycetidae</taxon>
        <taxon>Microascales</taxon>
        <taxon>Ceratocystidaceae</taxon>
        <taxon>Ceratocystis</taxon>
    </lineage>
</organism>
<evidence type="ECO:0000313" key="2">
    <source>
        <dbReference type="EMBL" id="KAL2888950.1"/>
    </source>
</evidence>
<accession>A0ABR4ML66</accession>
<name>A0ABR4ML66_9PEZI</name>
<feature type="region of interest" description="Disordered" evidence="1">
    <location>
        <begin position="343"/>
        <end position="376"/>
    </location>
</feature>
<dbReference type="Proteomes" id="UP001610728">
    <property type="component" value="Unassembled WGS sequence"/>
</dbReference>
<evidence type="ECO:0000256" key="1">
    <source>
        <dbReference type="SAM" id="MobiDB-lite"/>
    </source>
</evidence>
<proteinExistence type="predicted"/>
<evidence type="ECO:0000313" key="3">
    <source>
        <dbReference type="Proteomes" id="UP001610728"/>
    </source>
</evidence>
<protein>
    <submittedName>
        <fullName evidence="2">Uncharacterized protein</fullName>
    </submittedName>
</protein>
<dbReference type="GeneID" id="98117268"/>
<comment type="caution">
    <text evidence="2">The sequence shown here is derived from an EMBL/GenBank/DDBJ whole genome shotgun (WGS) entry which is preliminary data.</text>
</comment>
<reference evidence="2 3" key="1">
    <citation type="submission" date="2020-05" db="EMBL/GenBank/DDBJ databases">
        <title>Ceratocystis lukuohia genome.</title>
        <authorList>
            <person name="Harrington T.C."/>
            <person name="Kim K."/>
            <person name="Mayers C.G."/>
        </authorList>
    </citation>
    <scope>NUCLEOTIDE SEQUENCE [LARGE SCALE GENOMIC DNA]</scope>
    <source>
        <strain evidence="2 3">C4212</strain>
    </source>
</reference>